<name>A0A9Q1GMP5_9CARY</name>
<evidence type="ECO:0000313" key="3">
    <source>
        <dbReference type="Proteomes" id="UP001153076"/>
    </source>
</evidence>
<keyword evidence="1" id="KW-0472">Membrane</keyword>
<keyword evidence="1" id="KW-0812">Transmembrane</keyword>
<evidence type="ECO:0000313" key="2">
    <source>
        <dbReference type="EMBL" id="KAJ8422279.1"/>
    </source>
</evidence>
<feature type="transmembrane region" description="Helical" evidence="1">
    <location>
        <begin position="12"/>
        <end position="33"/>
    </location>
</feature>
<dbReference type="EMBL" id="JAKOGI010002311">
    <property type="protein sequence ID" value="KAJ8422279.1"/>
    <property type="molecule type" value="Genomic_DNA"/>
</dbReference>
<reference evidence="2" key="1">
    <citation type="submission" date="2022-04" db="EMBL/GenBank/DDBJ databases">
        <title>Carnegiea gigantea Genome sequencing and assembly v2.</title>
        <authorList>
            <person name="Copetti D."/>
            <person name="Sanderson M.J."/>
            <person name="Burquez A."/>
            <person name="Wojciechowski M.F."/>
        </authorList>
    </citation>
    <scope>NUCLEOTIDE SEQUENCE</scope>
    <source>
        <strain evidence="2">SGP5-SGP5p</strain>
        <tissue evidence="2">Aerial part</tissue>
    </source>
</reference>
<organism evidence="2 3">
    <name type="scientific">Carnegiea gigantea</name>
    <dbReference type="NCBI Taxonomy" id="171969"/>
    <lineage>
        <taxon>Eukaryota</taxon>
        <taxon>Viridiplantae</taxon>
        <taxon>Streptophyta</taxon>
        <taxon>Embryophyta</taxon>
        <taxon>Tracheophyta</taxon>
        <taxon>Spermatophyta</taxon>
        <taxon>Magnoliopsida</taxon>
        <taxon>eudicotyledons</taxon>
        <taxon>Gunneridae</taxon>
        <taxon>Pentapetalae</taxon>
        <taxon>Caryophyllales</taxon>
        <taxon>Cactineae</taxon>
        <taxon>Cactaceae</taxon>
        <taxon>Cactoideae</taxon>
        <taxon>Echinocereeae</taxon>
        <taxon>Carnegiea</taxon>
    </lineage>
</organism>
<accession>A0A9Q1GMP5</accession>
<dbReference type="Proteomes" id="UP001153076">
    <property type="component" value="Unassembled WGS sequence"/>
</dbReference>
<gene>
    <name evidence="2" type="ORF">Cgig2_009281</name>
</gene>
<keyword evidence="3" id="KW-1185">Reference proteome</keyword>
<comment type="caution">
    <text evidence="2">The sequence shown here is derived from an EMBL/GenBank/DDBJ whole genome shotgun (WGS) entry which is preliminary data.</text>
</comment>
<keyword evidence="1" id="KW-1133">Transmembrane helix</keyword>
<sequence length="231" mass="27022">MADLLVFSSYLLLFFGFLTWLRLLLWVPAFSVANGEVSTGGPVANDLPKHSRVFSFFFPPNLLVFFGFYLSKASTEAAGSFCCNRWGSRRRHHRRRLFRSPEFRICFFHFRRGRLKCSRGSLLRLINMRGGCKRFVAIESKSFDLAIVGTAEDVLKIYENTRGRRTSLLLPENVALWLLRAWDRFYNTKSPNWCNQMRRGSNIFLLESKRNRVRKFLQLSVINKGKRTFVE</sequence>
<feature type="transmembrane region" description="Helical" evidence="1">
    <location>
        <begin position="53"/>
        <end position="71"/>
    </location>
</feature>
<proteinExistence type="predicted"/>
<evidence type="ECO:0000256" key="1">
    <source>
        <dbReference type="SAM" id="Phobius"/>
    </source>
</evidence>
<protein>
    <submittedName>
        <fullName evidence="2">Uncharacterized protein</fullName>
    </submittedName>
</protein>
<dbReference type="AlphaFoldDB" id="A0A9Q1GMP5"/>